<comment type="caution">
    <text evidence="6">The sequence shown here is derived from an EMBL/GenBank/DDBJ whole genome shotgun (WGS) entry which is preliminary data.</text>
</comment>
<dbReference type="InterPro" id="IPR045851">
    <property type="entry name" value="AMP-bd_C_sf"/>
</dbReference>
<dbReference type="InterPro" id="IPR000873">
    <property type="entry name" value="AMP-dep_synth/lig_dom"/>
</dbReference>
<dbReference type="Gene3D" id="2.30.38.10">
    <property type="entry name" value="Luciferase, Domain 3"/>
    <property type="match status" value="1"/>
</dbReference>
<dbReference type="PROSITE" id="PS00012">
    <property type="entry name" value="PHOSPHOPANTETHEINE"/>
    <property type="match status" value="2"/>
</dbReference>
<reference evidence="6" key="1">
    <citation type="submission" date="2023-10" db="EMBL/GenBank/DDBJ databases">
        <title>Development of a sustainable strategy for remediation of hydrocarbon-contaminated territories based on the waste exchange concept.</title>
        <authorList>
            <person name="Krivoruchko A."/>
        </authorList>
    </citation>
    <scope>NUCLEOTIDE SEQUENCE</scope>
    <source>
        <strain evidence="6">IEGM 68</strain>
    </source>
</reference>
<feature type="non-terminal residue" evidence="6">
    <location>
        <position position="1516"/>
    </location>
</feature>
<dbReference type="SMART" id="SM00823">
    <property type="entry name" value="PKS_PP"/>
    <property type="match status" value="2"/>
</dbReference>
<dbReference type="GO" id="GO:0005737">
    <property type="term" value="C:cytoplasm"/>
    <property type="evidence" value="ECO:0007669"/>
    <property type="project" value="TreeGrafter"/>
</dbReference>
<protein>
    <submittedName>
        <fullName evidence="6">Amino acid adenylation domain-containing protein</fullName>
    </submittedName>
</protein>
<name>A0AAE5A8U3_9NOCA</name>
<dbReference type="FunFam" id="1.10.1200.10:FF:000016">
    <property type="entry name" value="Non-ribosomal peptide synthase"/>
    <property type="match status" value="1"/>
</dbReference>
<feature type="domain" description="Carrier" evidence="5">
    <location>
        <begin position="106"/>
        <end position="181"/>
    </location>
</feature>
<dbReference type="GO" id="GO:0072330">
    <property type="term" value="P:monocarboxylic acid biosynthetic process"/>
    <property type="evidence" value="ECO:0007669"/>
    <property type="project" value="UniProtKB-ARBA"/>
</dbReference>
<dbReference type="InterPro" id="IPR001242">
    <property type="entry name" value="Condensation_dom"/>
</dbReference>
<dbReference type="EMBL" id="JAWLUP010000114">
    <property type="protein sequence ID" value="MDV7267921.1"/>
    <property type="molecule type" value="Genomic_DNA"/>
</dbReference>
<dbReference type="Pfam" id="PF00501">
    <property type="entry name" value="AMP-binding"/>
    <property type="match status" value="1"/>
</dbReference>
<dbReference type="InterPro" id="IPR009081">
    <property type="entry name" value="PP-bd_ACP"/>
</dbReference>
<dbReference type="SUPFAM" id="SSF56801">
    <property type="entry name" value="Acetyl-CoA synthetase-like"/>
    <property type="match status" value="2"/>
</dbReference>
<dbReference type="Proteomes" id="UP001185863">
    <property type="component" value="Unassembled WGS sequence"/>
</dbReference>
<dbReference type="InterPro" id="IPR020845">
    <property type="entry name" value="AMP-binding_CS"/>
</dbReference>
<dbReference type="GO" id="GO:0003824">
    <property type="term" value="F:catalytic activity"/>
    <property type="evidence" value="ECO:0007669"/>
    <property type="project" value="InterPro"/>
</dbReference>
<dbReference type="Gene3D" id="3.30.559.10">
    <property type="entry name" value="Chloramphenicol acetyltransferase-like domain"/>
    <property type="match status" value="2"/>
</dbReference>
<dbReference type="Gene3D" id="3.30.559.30">
    <property type="entry name" value="Nonribosomal peptide synthetase, condensation domain"/>
    <property type="match status" value="2"/>
</dbReference>
<dbReference type="SUPFAM" id="SSF47336">
    <property type="entry name" value="ACP-like"/>
    <property type="match status" value="2"/>
</dbReference>
<dbReference type="GO" id="GO:0044550">
    <property type="term" value="P:secondary metabolite biosynthetic process"/>
    <property type="evidence" value="ECO:0007669"/>
    <property type="project" value="TreeGrafter"/>
</dbReference>
<evidence type="ECO:0000256" key="2">
    <source>
        <dbReference type="ARBA" id="ARBA00006432"/>
    </source>
</evidence>
<dbReference type="GO" id="GO:0043041">
    <property type="term" value="P:amino acid activation for nonribosomal peptide biosynthetic process"/>
    <property type="evidence" value="ECO:0007669"/>
    <property type="project" value="TreeGrafter"/>
</dbReference>
<keyword evidence="3" id="KW-0596">Phosphopantetheine</keyword>
<dbReference type="PROSITE" id="PS00455">
    <property type="entry name" value="AMP_BINDING"/>
    <property type="match status" value="1"/>
</dbReference>
<dbReference type="GO" id="GO:0031177">
    <property type="term" value="F:phosphopantetheine binding"/>
    <property type="evidence" value="ECO:0007669"/>
    <property type="project" value="InterPro"/>
</dbReference>
<dbReference type="FunFam" id="1.10.1200.10:FF:000005">
    <property type="entry name" value="Nonribosomal peptide synthetase 1"/>
    <property type="match status" value="1"/>
</dbReference>
<dbReference type="InterPro" id="IPR010071">
    <property type="entry name" value="AA_adenyl_dom"/>
</dbReference>
<dbReference type="InterPro" id="IPR020806">
    <property type="entry name" value="PKS_PP-bd"/>
</dbReference>
<dbReference type="Pfam" id="PF00668">
    <property type="entry name" value="Condensation"/>
    <property type="match status" value="2"/>
</dbReference>
<dbReference type="FunFam" id="3.30.300.30:FF:000010">
    <property type="entry name" value="Enterobactin synthetase component F"/>
    <property type="match status" value="2"/>
</dbReference>
<feature type="non-terminal residue" evidence="6">
    <location>
        <position position="1"/>
    </location>
</feature>
<dbReference type="CDD" id="cd19540">
    <property type="entry name" value="LCL_NRPS-like"/>
    <property type="match status" value="1"/>
</dbReference>
<dbReference type="SUPFAM" id="SSF52777">
    <property type="entry name" value="CoA-dependent acyltransferases"/>
    <property type="match status" value="3"/>
</dbReference>
<organism evidence="6 7">
    <name type="scientific">Rhodococcus oxybenzonivorans</name>
    <dbReference type="NCBI Taxonomy" id="1990687"/>
    <lineage>
        <taxon>Bacteria</taxon>
        <taxon>Bacillati</taxon>
        <taxon>Actinomycetota</taxon>
        <taxon>Actinomycetes</taxon>
        <taxon>Mycobacteriales</taxon>
        <taxon>Nocardiaceae</taxon>
        <taxon>Rhodococcus</taxon>
    </lineage>
</organism>
<dbReference type="InterPro" id="IPR036736">
    <property type="entry name" value="ACP-like_sf"/>
</dbReference>
<dbReference type="Gene3D" id="1.10.1200.10">
    <property type="entry name" value="ACP-like"/>
    <property type="match status" value="2"/>
</dbReference>
<gene>
    <name evidence="6" type="ORF">R4315_25700</name>
</gene>
<dbReference type="PANTHER" id="PTHR45527:SF1">
    <property type="entry name" value="FATTY ACID SYNTHASE"/>
    <property type="match status" value="1"/>
</dbReference>
<feature type="domain" description="Carrier" evidence="5">
    <location>
        <begin position="1156"/>
        <end position="1230"/>
    </location>
</feature>
<evidence type="ECO:0000313" key="6">
    <source>
        <dbReference type="EMBL" id="MDV7267921.1"/>
    </source>
</evidence>
<dbReference type="NCBIfam" id="TIGR01733">
    <property type="entry name" value="AA-adenyl-dom"/>
    <property type="match status" value="1"/>
</dbReference>
<dbReference type="PROSITE" id="PS50075">
    <property type="entry name" value="CARRIER"/>
    <property type="match status" value="2"/>
</dbReference>
<evidence type="ECO:0000256" key="4">
    <source>
        <dbReference type="ARBA" id="ARBA00022553"/>
    </source>
</evidence>
<comment type="similarity">
    <text evidence="2">Belongs to the ATP-dependent AMP-binding enzyme family.</text>
</comment>
<accession>A0AAE5A8U3</accession>
<evidence type="ECO:0000259" key="5">
    <source>
        <dbReference type="PROSITE" id="PS50075"/>
    </source>
</evidence>
<evidence type="ECO:0000313" key="7">
    <source>
        <dbReference type="Proteomes" id="UP001185863"/>
    </source>
</evidence>
<dbReference type="InterPro" id="IPR025110">
    <property type="entry name" value="AMP-bd_C"/>
</dbReference>
<keyword evidence="4" id="KW-0597">Phosphoprotein</keyword>
<comment type="cofactor">
    <cofactor evidence="1">
        <name>pantetheine 4'-phosphate</name>
        <dbReference type="ChEBI" id="CHEBI:47942"/>
    </cofactor>
</comment>
<dbReference type="InterPro" id="IPR023213">
    <property type="entry name" value="CAT-like_dom_sf"/>
</dbReference>
<dbReference type="GO" id="GO:0008610">
    <property type="term" value="P:lipid biosynthetic process"/>
    <property type="evidence" value="ECO:0007669"/>
    <property type="project" value="UniProtKB-ARBA"/>
</dbReference>
<dbReference type="PANTHER" id="PTHR45527">
    <property type="entry name" value="NONRIBOSOMAL PEPTIDE SYNTHETASE"/>
    <property type="match status" value="1"/>
</dbReference>
<evidence type="ECO:0000256" key="3">
    <source>
        <dbReference type="ARBA" id="ARBA00022450"/>
    </source>
</evidence>
<dbReference type="Gene3D" id="3.30.300.30">
    <property type="match status" value="2"/>
</dbReference>
<sequence>FQVKFRGQRIELGEIETALLAHAQVSQAAVLVASTGTGDHLVGYVVPTAGSDVDVDELRTAIAHKLPTYMLPETVLVLDSFPLGTSGKLDRKALPAPTFEARVFRAPATATESVVAEVFADVLGVERVGLDDDFFALGGNSLIATQVAARLGRALDSRVPVRELFDAPTVEALAARVAVLAGSGGGTALVAAPRPERIPLSSAQNRMWFLNRFDPESAAYNLPLAIRLTGTLNVAALHTAVHDVLERHESLRTVFPDNGDGPVQVILPADRVDLDLTPVDVTPDELVGEVTSVLHGGFDVTAGIPLRGRLLRTAVDEHVLVIVVHHISGDAVSMGPLARDVMVAYTARSAGHAPNWSPLPMQYADFAIWQHAALGSESDPESLAAQQIRYWTETLSGLPDVLELPTDRPRPAVPSQRGDTVWFDVPVDTALALEQTAREHGASVFMVLHAALAVVLSRLSSTSDIAVGTPVSGRGEQHLDDLVGMFVNTLVLRTHVAAHESFTELLTRVRDTDLGAFGHADIPFERLVDVLAPVRTQAHTPLFQVALSFEHRGVTRFELPGVTVEPVPFEADTAQFDLALVLTEGDSASALSGALRFATDLFDRATAEDIARRFVRVLDAVVADSGAIVGDIDLLDPSEWAAVCVGGAPTATPTTLAGLIDVAVRTDPDAPALSWNGREYTYREADEWSTRVARLLLEHGVGPESFVALALPRSLESVLAVWAVAKTGAAYVPVDPTYPADRTAHILTDSGAALGVTLSGERAALPDTVVWLTLDTEDLTARRQSTSAEQITDADRIRPVRVENPAYMIYTSGSTGLPKGVVVTHGGLANLAAERREHYRIEQSSRFLHKASPSFDMAVGEMVSALSAAATLVITPTEIVGGDELSELLDRQQVTHALITPAVLATMDPAGHPQLRVLGVGGEACTPELVARWQPGRIMLNGYGPTEATDISTVGDLVAGAPVTIGHPVRGFEVMVLDTRLRPVPAGVSGELYVAGPALARGYHARHGLTAERFVANPYGAPGERMYRTGDIVRWTGTHGLEYFGRGDSQVKIRGNRIELGEIESAATRHDTVGQAAVVVHDTPSGQRLAAYLVPAPGHTLDTDAIRRHLEDVLPAPMIPDAYVVIEALPVTVNGKLDREALPEPVFVSATARFRAPVTDNEKVLAGVFAELLGVPTVGVDDSFFGLGGDSIASIQLASRAKAHGLIISPREVFEHKTVAALAQVAAHATDTEPVVLEELPGGGVGRMPLTPVMRLVTERGGTLDRYSQSVALELPVGIDRAGLIATLSAVIEHHDILRARLVGDDTLEVAPAGAVDVASLVHRIDWDPRTDPTEPARRELDSALDRLNPRAGIMLQCVWLDPVGVPGRSGRLIVSAHHLVVDGVSWRILIPDLIAAWAQISSGEAATLPPVGTSMRRWAHALIEDAHTPERVAELPPWQRILDGPDPTLGSRPFDPTIDVLATVDHVRVELDAAVTRSLVTSVPAAFRGGVGDGLIAAFTLAVSAWRRRRGIDES</sequence>
<evidence type="ECO:0000256" key="1">
    <source>
        <dbReference type="ARBA" id="ARBA00001957"/>
    </source>
</evidence>
<dbReference type="Gene3D" id="3.40.50.980">
    <property type="match status" value="2"/>
</dbReference>
<dbReference type="InterPro" id="IPR006162">
    <property type="entry name" value="Ppantetheine_attach_site"/>
</dbReference>
<dbReference type="Pfam" id="PF00550">
    <property type="entry name" value="PP-binding"/>
    <property type="match status" value="2"/>
</dbReference>
<dbReference type="RefSeq" id="WP_317769179.1">
    <property type="nucleotide sequence ID" value="NZ_JAWLUP010000114.1"/>
</dbReference>
<proteinExistence type="inferred from homology"/>
<dbReference type="Pfam" id="PF13193">
    <property type="entry name" value="AMP-binding_C"/>
    <property type="match status" value="2"/>
</dbReference>